<proteinExistence type="predicted"/>
<accession>A0ACC1IAB6</accession>
<protein>
    <submittedName>
        <fullName evidence="1">Flocculation suppression protein</fullName>
    </submittedName>
</protein>
<reference evidence="1" key="1">
    <citation type="submission" date="2022-07" db="EMBL/GenBank/DDBJ databases">
        <title>Phylogenomic reconstructions and comparative analyses of Kickxellomycotina fungi.</title>
        <authorList>
            <person name="Reynolds N.K."/>
            <person name="Stajich J.E."/>
            <person name="Barry K."/>
            <person name="Grigoriev I.V."/>
            <person name="Crous P."/>
            <person name="Smith M.E."/>
        </authorList>
    </citation>
    <scope>NUCLEOTIDE SEQUENCE</scope>
    <source>
        <strain evidence="1">Benny 63K</strain>
    </source>
</reference>
<name>A0ACC1IAB6_9FUNG</name>
<keyword evidence="2" id="KW-1185">Reference proteome</keyword>
<organism evidence="1 2">
    <name type="scientific">Kickxella alabastrina</name>
    <dbReference type="NCBI Taxonomy" id="61397"/>
    <lineage>
        <taxon>Eukaryota</taxon>
        <taxon>Fungi</taxon>
        <taxon>Fungi incertae sedis</taxon>
        <taxon>Zoopagomycota</taxon>
        <taxon>Kickxellomycotina</taxon>
        <taxon>Kickxellomycetes</taxon>
        <taxon>Kickxellales</taxon>
        <taxon>Kickxellaceae</taxon>
        <taxon>Kickxella</taxon>
    </lineage>
</organism>
<evidence type="ECO:0000313" key="1">
    <source>
        <dbReference type="EMBL" id="KAJ1888678.1"/>
    </source>
</evidence>
<sequence>MLHSSNSQPPTSLSLLAKAEAEANVKVATASETGTPLSKCTDKSSKASASDTSEASKNTTVAYDSDSGETAQKPRFLIQKTHAAFVSKLYAMVSDTNTDKLISWASDGDCFKVTDPMEFSREVLPAYFKHGNWQSFVRQLNMYGFHKINDLAYGGIFGDTQLWMFKHPFFQRGELKMLQKIKRRGPKSPGQQLNGTGGTQDETCTHESATPATLSAPAPEVTSSPGSISFYIQPESSAQDIHSQLYAAAPASASTHASSEPHASIDTPVDSSSFAASFAPAATSPASQCMRDYIHELKDCISDLQHSNSQLRQDNQEMRATIASCQNAFAGIMGFLETAIVKPSTQAATSPMAANASDFGHHIAGAFKRLVSEIAPHYWHCGQQTLPPIRSSYSAQSDAATRIPSLSPSGPMSKKRRSSSSSSSNSSEAGDDSLPSSMSHVVLPSISGVVNIIPCGDDAQSQNQKHHHGFYSSRFAASNNSGCWQHQQQPPFSAPLQSSLRETLPTKRSRQD</sequence>
<dbReference type="Proteomes" id="UP001150581">
    <property type="component" value="Unassembled WGS sequence"/>
</dbReference>
<comment type="caution">
    <text evidence="1">The sequence shown here is derived from an EMBL/GenBank/DDBJ whole genome shotgun (WGS) entry which is preliminary data.</text>
</comment>
<dbReference type="EMBL" id="JANBPG010001701">
    <property type="protein sequence ID" value="KAJ1888678.1"/>
    <property type="molecule type" value="Genomic_DNA"/>
</dbReference>
<gene>
    <name evidence="1" type="primary">SFL1_1</name>
    <name evidence="1" type="ORF">LPJ66_008448</name>
</gene>
<evidence type="ECO:0000313" key="2">
    <source>
        <dbReference type="Proteomes" id="UP001150581"/>
    </source>
</evidence>